<dbReference type="PROSITE" id="PS50283">
    <property type="entry name" value="NA_SOLUT_SYMP_3"/>
    <property type="match status" value="1"/>
</dbReference>
<feature type="transmembrane region" description="Helical" evidence="8">
    <location>
        <begin position="127"/>
        <end position="153"/>
    </location>
</feature>
<proteinExistence type="inferred from homology"/>
<feature type="transmembrane region" description="Helical" evidence="8">
    <location>
        <begin position="505"/>
        <end position="527"/>
    </location>
</feature>
<organism evidence="9 10">
    <name type="scientific">Artemia franciscana</name>
    <name type="common">Brine shrimp</name>
    <name type="synonym">Artemia sanfranciscana</name>
    <dbReference type="NCBI Taxonomy" id="6661"/>
    <lineage>
        <taxon>Eukaryota</taxon>
        <taxon>Metazoa</taxon>
        <taxon>Ecdysozoa</taxon>
        <taxon>Arthropoda</taxon>
        <taxon>Crustacea</taxon>
        <taxon>Branchiopoda</taxon>
        <taxon>Anostraca</taxon>
        <taxon>Artemiidae</taxon>
        <taxon>Artemia</taxon>
    </lineage>
</organism>
<dbReference type="InterPro" id="IPR018212">
    <property type="entry name" value="Na/solute_symporter_CS"/>
</dbReference>
<dbReference type="PROSITE" id="PS00457">
    <property type="entry name" value="NA_SOLUT_SYMP_2"/>
    <property type="match status" value="1"/>
</dbReference>
<dbReference type="Gene3D" id="1.20.1730.10">
    <property type="entry name" value="Sodium/glucose cotransporter"/>
    <property type="match status" value="1"/>
</dbReference>
<dbReference type="EMBL" id="JAVRJZ010000014">
    <property type="protein sequence ID" value="KAK2713732.1"/>
    <property type="molecule type" value="Genomic_DNA"/>
</dbReference>
<feature type="transmembrane region" description="Helical" evidence="8">
    <location>
        <begin position="401"/>
        <end position="422"/>
    </location>
</feature>
<feature type="transmembrane region" description="Helical" evidence="8">
    <location>
        <begin position="84"/>
        <end position="106"/>
    </location>
</feature>
<feature type="transmembrane region" description="Helical" evidence="8">
    <location>
        <begin position="463"/>
        <end position="485"/>
    </location>
</feature>
<keyword evidence="5 8" id="KW-0472">Membrane</keyword>
<reference evidence="9" key="1">
    <citation type="submission" date="2023-07" db="EMBL/GenBank/DDBJ databases">
        <title>Chromosome-level genome assembly of Artemia franciscana.</title>
        <authorList>
            <person name="Jo E."/>
        </authorList>
    </citation>
    <scope>NUCLEOTIDE SEQUENCE</scope>
    <source>
        <tissue evidence="9">Whole body</tissue>
    </source>
</reference>
<dbReference type="InterPro" id="IPR001734">
    <property type="entry name" value="Na/solute_symporter"/>
</dbReference>
<evidence type="ECO:0000256" key="3">
    <source>
        <dbReference type="ARBA" id="ARBA00022692"/>
    </source>
</evidence>
<accession>A0AA88HZQ7</accession>
<dbReference type="GO" id="GO:0005886">
    <property type="term" value="C:plasma membrane"/>
    <property type="evidence" value="ECO:0007669"/>
    <property type="project" value="TreeGrafter"/>
</dbReference>
<dbReference type="AlphaFoldDB" id="A0AA88HZQ7"/>
<dbReference type="PANTHER" id="PTHR11819:SF150">
    <property type="entry name" value="SODIUM_MYO-INOSITOL COTRANSPORTER"/>
    <property type="match status" value="1"/>
</dbReference>
<feature type="transmembrane region" description="Helical" evidence="8">
    <location>
        <begin position="434"/>
        <end position="456"/>
    </location>
</feature>
<evidence type="ECO:0000256" key="2">
    <source>
        <dbReference type="ARBA" id="ARBA00006434"/>
    </source>
</evidence>
<feature type="transmembrane region" description="Helical" evidence="8">
    <location>
        <begin position="44"/>
        <end position="64"/>
    </location>
</feature>
<feature type="transmembrane region" description="Helical" evidence="8">
    <location>
        <begin position="159"/>
        <end position="178"/>
    </location>
</feature>
<feature type="transmembrane region" description="Helical" evidence="8">
    <location>
        <begin position="648"/>
        <end position="668"/>
    </location>
</feature>
<protein>
    <recommendedName>
        <fullName evidence="11">Sodium/myo-inositol cotransporter</fullName>
    </recommendedName>
</protein>
<dbReference type="GO" id="GO:0005412">
    <property type="term" value="F:D-glucose:sodium symporter activity"/>
    <property type="evidence" value="ECO:0007669"/>
    <property type="project" value="TreeGrafter"/>
</dbReference>
<evidence type="ECO:0000256" key="7">
    <source>
        <dbReference type="SAM" id="MobiDB-lite"/>
    </source>
</evidence>
<evidence type="ECO:0008006" key="11">
    <source>
        <dbReference type="Google" id="ProtNLM"/>
    </source>
</evidence>
<gene>
    <name evidence="9" type="ORF">QYM36_009569</name>
</gene>
<keyword evidence="4 8" id="KW-1133">Transmembrane helix</keyword>
<comment type="subcellular location">
    <subcellularLocation>
        <location evidence="1">Membrane</location>
        <topology evidence="1">Multi-pass membrane protein</topology>
    </subcellularLocation>
</comment>
<comment type="similarity">
    <text evidence="2 6">Belongs to the sodium:solute symporter (SSF) (TC 2.A.21) family.</text>
</comment>
<evidence type="ECO:0000313" key="9">
    <source>
        <dbReference type="EMBL" id="KAK2713732.1"/>
    </source>
</evidence>
<feature type="compositionally biased region" description="Basic and acidic residues" evidence="7">
    <location>
        <begin position="547"/>
        <end position="563"/>
    </location>
</feature>
<feature type="transmembrane region" description="Helical" evidence="8">
    <location>
        <begin position="13"/>
        <end position="32"/>
    </location>
</feature>
<dbReference type="Proteomes" id="UP001187531">
    <property type="component" value="Unassembled WGS sequence"/>
</dbReference>
<dbReference type="NCBIfam" id="TIGR00813">
    <property type="entry name" value="sss"/>
    <property type="match status" value="1"/>
</dbReference>
<keyword evidence="10" id="KW-1185">Reference proteome</keyword>
<evidence type="ECO:0000256" key="6">
    <source>
        <dbReference type="RuleBase" id="RU362091"/>
    </source>
</evidence>
<keyword evidence="3 8" id="KW-0812">Transmembrane</keyword>
<name>A0AA88HZQ7_ARTSF</name>
<feature type="transmembrane region" description="Helical" evidence="8">
    <location>
        <begin position="360"/>
        <end position="389"/>
    </location>
</feature>
<dbReference type="PANTHER" id="PTHR11819">
    <property type="entry name" value="SOLUTE CARRIER FAMILY 5"/>
    <property type="match status" value="1"/>
</dbReference>
<evidence type="ECO:0000313" key="10">
    <source>
        <dbReference type="Proteomes" id="UP001187531"/>
    </source>
</evidence>
<evidence type="ECO:0000256" key="4">
    <source>
        <dbReference type="ARBA" id="ARBA00022989"/>
    </source>
</evidence>
<feature type="region of interest" description="Disordered" evidence="7">
    <location>
        <begin position="547"/>
        <end position="573"/>
    </location>
</feature>
<evidence type="ECO:0000256" key="8">
    <source>
        <dbReference type="SAM" id="Phobius"/>
    </source>
</evidence>
<feature type="transmembrane region" description="Helical" evidence="8">
    <location>
        <begin position="293"/>
        <end position="313"/>
    </location>
</feature>
<evidence type="ECO:0000256" key="1">
    <source>
        <dbReference type="ARBA" id="ARBA00004141"/>
    </source>
</evidence>
<dbReference type="Pfam" id="PF00474">
    <property type="entry name" value="SSF"/>
    <property type="match status" value="1"/>
</dbReference>
<comment type="caution">
    <text evidence="9">The sequence shown here is derived from an EMBL/GenBank/DDBJ whole genome shotgun (WGS) entry which is preliminary data.</text>
</comment>
<sequence>MASGGAALGTWDILAIVVYVLLVIGVSVYSVYRANRGTVNGYFLAGRFMTWIPVGASLFASNIGSEHFIGMAGSGAAAGIGVGAFNFNSIVLLQLLGWIFLPVYIASGVYTLPEYMTRRFGGQRIRIYLAVLSLILYIFTKISVNLYSGAIFIQEAVQWSIYGAIALLLGLTAVGTALGGLTAVIYTDTLQFVIMIAGSLYVMIKALDEVGGWSELQRKYFQAIPTQMIENSTCGIPREDSWIMLRDPLKSDIPWPAFLLGQTPATIWYWCADQMMVQRVLAARSLSHAQGGTLFAGWAKVLPFFLLVIPGMASRVLYPDEVACVVPEQCMKYCGSENGCTNNAYPRLILGIMPEGMRGAMMAVMLAALMSDLSSIFNSASTLFTLDLWRRIRPQASSREILIVGKLFVVFLVIVSVVWVPIIQELQGGQMYIYIQSISAYLAPPIAAVYCLAIFWKRTNEKGAFWGLMAGLLVGGIRMVLNFLYKDPRCYETDDRPFIIGKIHFMWFAMLLFWLTLVVAIIISLLTEPCEDFRVIRTTYWTRMDQTERQDSNDENSKLEKRTSTQTTFTDEEKAISSKLDGVNGDLQVDITASKTSETTASETSSSNHIGSRVVAWLIGKDYGEQSKPLEQNNTVLEDLKQPKKEKLILNINLFLIIAATIGIYIYFCISPFSTEEIQLLQQEALEKIRANSSGYEL</sequence>
<dbReference type="InterPro" id="IPR038377">
    <property type="entry name" value="Na/Glc_symporter_sf"/>
</dbReference>
<evidence type="ECO:0000256" key="5">
    <source>
        <dbReference type="ARBA" id="ARBA00023136"/>
    </source>
</evidence>